<dbReference type="PANTHER" id="PTHR33785">
    <property type="entry name" value="OS06G0550800 PROTEIN"/>
    <property type="match status" value="1"/>
</dbReference>
<dbReference type="EMBL" id="KE344671">
    <property type="protein sequence ID" value="EXB75041.1"/>
    <property type="molecule type" value="Genomic_DNA"/>
</dbReference>
<gene>
    <name evidence="2" type="ORF">L484_012165</name>
</gene>
<feature type="compositionally biased region" description="Low complexity" evidence="1">
    <location>
        <begin position="17"/>
        <end position="28"/>
    </location>
</feature>
<keyword evidence="3" id="KW-1185">Reference proteome</keyword>
<feature type="region of interest" description="Disordered" evidence="1">
    <location>
        <begin position="114"/>
        <end position="167"/>
    </location>
</feature>
<dbReference type="AlphaFoldDB" id="W9RI06"/>
<reference evidence="3" key="1">
    <citation type="submission" date="2013-01" db="EMBL/GenBank/DDBJ databases">
        <title>Draft Genome Sequence of a Mulberry Tree, Morus notabilis C.K. Schneid.</title>
        <authorList>
            <person name="He N."/>
            <person name="Zhao S."/>
        </authorList>
    </citation>
    <scope>NUCLEOTIDE SEQUENCE</scope>
</reference>
<dbReference type="OrthoDB" id="1875420at2759"/>
<dbReference type="STRING" id="981085.W9RI06"/>
<feature type="compositionally biased region" description="Polar residues" evidence="1">
    <location>
        <begin position="146"/>
        <end position="167"/>
    </location>
</feature>
<sequence length="353" mass="40303">MEPNIDDHHQYYPSELSSSSSSSSCSSSKDPEIRAVELLEDYWFFGNLLINTNKPRNNMFVRWYSDPCPSSNTCQEAPVVNGTESSSKTPVEGGGIRRDKLVRTPSLQPNIVREEGRGGHERRHRESDYKAMKQKVQVHEREIRSCSRSKSNTNSQQPPRNNLLTRAQTLPPLTSIRKVEMNQDHHDQETTNEKIMTKSSLQASLNLADILPPRHNKGSSRYRSPRTAGLLEDINTDGSKEMRRRYFKGRNLGRSLSELEIEEVQGFKDLGFKFDNKDLLSPNVVNILPGLQERKEEDMGLQNKVRRPYLSEAWMAQSAPPTPNWAASRSSQEMKAQIKFWARSVASNVRQEC</sequence>
<feature type="compositionally biased region" description="Basic and acidic residues" evidence="1">
    <location>
        <begin position="1"/>
        <end position="10"/>
    </location>
</feature>
<feature type="region of interest" description="Disordered" evidence="1">
    <location>
        <begin position="1"/>
        <end position="28"/>
    </location>
</feature>
<feature type="compositionally biased region" description="Basic and acidic residues" evidence="1">
    <location>
        <begin position="114"/>
        <end position="145"/>
    </location>
</feature>
<dbReference type="KEGG" id="mnt:21395394"/>
<proteinExistence type="predicted"/>
<feature type="region of interest" description="Disordered" evidence="1">
    <location>
        <begin position="76"/>
        <end position="96"/>
    </location>
</feature>
<organism evidence="2 3">
    <name type="scientific">Morus notabilis</name>
    <dbReference type="NCBI Taxonomy" id="981085"/>
    <lineage>
        <taxon>Eukaryota</taxon>
        <taxon>Viridiplantae</taxon>
        <taxon>Streptophyta</taxon>
        <taxon>Embryophyta</taxon>
        <taxon>Tracheophyta</taxon>
        <taxon>Spermatophyta</taxon>
        <taxon>Magnoliopsida</taxon>
        <taxon>eudicotyledons</taxon>
        <taxon>Gunneridae</taxon>
        <taxon>Pentapetalae</taxon>
        <taxon>rosids</taxon>
        <taxon>fabids</taxon>
        <taxon>Rosales</taxon>
        <taxon>Moraceae</taxon>
        <taxon>Moreae</taxon>
        <taxon>Morus</taxon>
    </lineage>
</organism>
<dbReference type="Proteomes" id="UP000030645">
    <property type="component" value="Unassembled WGS sequence"/>
</dbReference>
<protein>
    <submittedName>
        <fullName evidence="2">Uncharacterized protein</fullName>
    </submittedName>
</protein>
<evidence type="ECO:0000313" key="3">
    <source>
        <dbReference type="Proteomes" id="UP000030645"/>
    </source>
</evidence>
<dbReference type="PANTHER" id="PTHR33785:SF5">
    <property type="entry name" value="SERINE_ARGININE REPETITIVE MATRIX PROTEIN"/>
    <property type="match status" value="1"/>
</dbReference>
<dbReference type="eggNOG" id="ENOG502RYCX">
    <property type="taxonomic scope" value="Eukaryota"/>
</dbReference>
<name>W9RI06_9ROSA</name>
<evidence type="ECO:0000256" key="1">
    <source>
        <dbReference type="SAM" id="MobiDB-lite"/>
    </source>
</evidence>
<evidence type="ECO:0000313" key="2">
    <source>
        <dbReference type="EMBL" id="EXB75041.1"/>
    </source>
</evidence>
<accession>W9RI06</accession>